<feature type="transmembrane region" description="Helical" evidence="8">
    <location>
        <begin position="250"/>
        <end position="277"/>
    </location>
</feature>
<evidence type="ECO:0000256" key="4">
    <source>
        <dbReference type="ARBA" id="ARBA00022475"/>
    </source>
</evidence>
<dbReference type="FunFam" id="1.10.3470.10:FF:000001">
    <property type="entry name" value="Vitamin B12 ABC transporter permease BtuC"/>
    <property type="match status" value="1"/>
</dbReference>
<evidence type="ECO:0000256" key="7">
    <source>
        <dbReference type="ARBA" id="ARBA00023136"/>
    </source>
</evidence>
<evidence type="ECO:0000313" key="10">
    <source>
        <dbReference type="Proteomes" id="UP000183954"/>
    </source>
</evidence>
<organism evidence="9 10">
    <name type="scientific">Desulfosporosinus lacus DSM 15449</name>
    <dbReference type="NCBI Taxonomy" id="1121420"/>
    <lineage>
        <taxon>Bacteria</taxon>
        <taxon>Bacillati</taxon>
        <taxon>Bacillota</taxon>
        <taxon>Clostridia</taxon>
        <taxon>Eubacteriales</taxon>
        <taxon>Desulfitobacteriaceae</taxon>
        <taxon>Desulfosporosinus</taxon>
    </lineage>
</organism>
<dbReference type="CDD" id="cd06550">
    <property type="entry name" value="TM_ABC_iron-siderophores_like"/>
    <property type="match status" value="1"/>
</dbReference>
<evidence type="ECO:0000256" key="3">
    <source>
        <dbReference type="ARBA" id="ARBA00022448"/>
    </source>
</evidence>
<evidence type="ECO:0000256" key="8">
    <source>
        <dbReference type="SAM" id="Phobius"/>
    </source>
</evidence>
<dbReference type="InterPro" id="IPR000522">
    <property type="entry name" value="ABC_transptr_permease_BtuC"/>
</dbReference>
<keyword evidence="10" id="KW-1185">Reference proteome</keyword>
<comment type="similarity">
    <text evidence="2">Belongs to the binding-protein-dependent transport system permease family. FecCD subfamily.</text>
</comment>
<accession>A0A1M6EJS2</accession>
<protein>
    <submittedName>
        <fullName evidence="9">Iron complex transport system permease protein</fullName>
    </submittedName>
</protein>
<comment type="subcellular location">
    <subcellularLocation>
        <location evidence="1">Cell membrane</location>
        <topology evidence="1">Multi-pass membrane protein</topology>
    </subcellularLocation>
</comment>
<keyword evidence="3" id="KW-0813">Transport</keyword>
<dbReference type="InterPro" id="IPR037294">
    <property type="entry name" value="ABC_BtuC-like"/>
</dbReference>
<feature type="transmembrane region" description="Helical" evidence="8">
    <location>
        <begin position="203"/>
        <end position="223"/>
    </location>
</feature>
<feature type="transmembrane region" description="Helical" evidence="8">
    <location>
        <begin position="12"/>
        <end position="35"/>
    </location>
</feature>
<dbReference type="Pfam" id="PF01032">
    <property type="entry name" value="FecCD"/>
    <property type="match status" value="1"/>
</dbReference>
<feature type="transmembrane region" description="Helical" evidence="8">
    <location>
        <begin position="289"/>
        <end position="307"/>
    </location>
</feature>
<dbReference type="Gene3D" id="1.10.3470.10">
    <property type="entry name" value="ABC transporter involved in vitamin B12 uptake, BtuC"/>
    <property type="match status" value="1"/>
</dbReference>
<dbReference type="Proteomes" id="UP000183954">
    <property type="component" value="Unassembled WGS sequence"/>
</dbReference>
<evidence type="ECO:0000313" key="9">
    <source>
        <dbReference type="EMBL" id="SHI85755.1"/>
    </source>
</evidence>
<gene>
    <name evidence="9" type="ORF">SAMN02746098_04760</name>
</gene>
<proteinExistence type="inferred from homology"/>
<dbReference type="STRING" id="1121420.SAMN02746098_04760"/>
<feature type="transmembrane region" description="Helical" evidence="8">
    <location>
        <begin position="102"/>
        <end position="121"/>
    </location>
</feature>
<dbReference type="GO" id="GO:0033214">
    <property type="term" value="P:siderophore-iron import into cell"/>
    <property type="evidence" value="ECO:0007669"/>
    <property type="project" value="TreeGrafter"/>
</dbReference>
<evidence type="ECO:0000256" key="6">
    <source>
        <dbReference type="ARBA" id="ARBA00022989"/>
    </source>
</evidence>
<dbReference type="PANTHER" id="PTHR30472:SF25">
    <property type="entry name" value="ABC TRANSPORTER PERMEASE PROTEIN MJ0876-RELATED"/>
    <property type="match status" value="1"/>
</dbReference>
<evidence type="ECO:0000256" key="2">
    <source>
        <dbReference type="ARBA" id="ARBA00007935"/>
    </source>
</evidence>
<feature type="transmembrane region" description="Helical" evidence="8">
    <location>
        <begin position="127"/>
        <end position="150"/>
    </location>
</feature>
<evidence type="ECO:0000256" key="1">
    <source>
        <dbReference type="ARBA" id="ARBA00004651"/>
    </source>
</evidence>
<sequence>MEKIIRTKRIIWIGALLALLLMSLVLSVMIGSVHLPFTLTLKILLNHLPLFDLTPTWTLAQDAIVWNLRLPRVFLALVIGAMLSSTGVAFQGILRNPLADPYILGVSVGAAFGAATSILFFRNSSLLGYLTTPLFSFLGALLSLWFVMALAKHHGQRDRETLILAGVVVQSLIGAFLSFLIAISGQQMQEIVFWMMGSLANRSWQDVGMLIPYLASGFFYLSLQKRDLNLISLGESAATHLGMNVEKKKIWVLVVGSLLTGAAVSVVGIIGFVGLIVPHLMRLLVGPDHRILLPISTLAGAIFLLWADTLARSIIPSREIPIGVITAFIGAPFFAYLLKKGLRRGHV</sequence>
<feature type="transmembrane region" description="Helical" evidence="8">
    <location>
        <begin position="162"/>
        <end position="183"/>
    </location>
</feature>
<dbReference type="PANTHER" id="PTHR30472">
    <property type="entry name" value="FERRIC ENTEROBACTIN TRANSPORT SYSTEM PERMEASE PROTEIN"/>
    <property type="match status" value="1"/>
</dbReference>
<dbReference type="SUPFAM" id="SSF81345">
    <property type="entry name" value="ABC transporter involved in vitamin B12 uptake, BtuC"/>
    <property type="match status" value="1"/>
</dbReference>
<dbReference type="RefSeq" id="WP_073032742.1">
    <property type="nucleotide sequence ID" value="NZ_FQXJ01000027.1"/>
</dbReference>
<name>A0A1M6EJS2_9FIRM</name>
<keyword evidence="6 8" id="KW-1133">Transmembrane helix</keyword>
<keyword evidence="5 8" id="KW-0812">Transmembrane</keyword>
<dbReference type="GO" id="GO:0022857">
    <property type="term" value="F:transmembrane transporter activity"/>
    <property type="evidence" value="ECO:0007669"/>
    <property type="project" value="InterPro"/>
</dbReference>
<reference evidence="10" key="1">
    <citation type="submission" date="2016-11" db="EMBL/GenBank/DDBJ databases">
        <authorList>
            <person name="Varghese N."/>
            <person name="Submissions S."/>
        </authorList>
    </citation>
    <scope>NUCLEOTIDE SEQUENCE [LARGE SCALE GENOMIC DNA]</scope>
    <source>
        <strain evidence="10">DSM 15449</strain>
    </source>
</reference>
<dbReference type="OrthoDB" id="9792889at2"/>
<feature type="transmembrane region" description="Helical" evidence="8">
    <location>
        <begin position="319"/>
        <end position="338"/>
    </location>
</feature>
<dbReference type="AlphaFoldDB" id="A0A1M6EJS2"/>
<feature type="transmembrane region" description="Helical" evidence="8">
    <location>
        <begin position="73"/>
        <end position="90"/>
    </location>
</feature>
<keyword evidence="4" id="KW-1003">Cell membrane</keyword>
<keyword evidence="7 8" id="KW-0472">Membrane</keyword>
<dbReference type="GO" id="GO:0005886">
    <property type="term" value="C:plasma membrane"/>
    <property type="evidence" value="ECO:0007669"/>
    <property type="project" value="UniProtKB-SubCell"/>
</dbReference>
<dbReference type="EMBL" id="FQXJ01000027">
    <property type="protein sequence ID" value="SHI85755.1"/>
    <property type="molecule type" value="Genomic_DNA"/>
</dbReference>
<evidence type="ECO:0000256" key="5">
    <source>
        <dbReference type="ARBA" id="ARBA00022692"/>
    </source>
</evidence>